<dbReference type="InterPro" id="IPR018490">
    <property type="entry name" value="cNMP-bd_dom_sf"/>
</dbReference>
<keyword evidence="2" id="KW-0238">DNA-binding</keyword>
<dbReference type="GO" id="GO:0003677">
    <property type="term" value="F:DNA binding"/>
    <property type="evidence" value="ECO:0007669"/>
    <property type="project" value="UniProtKB-KW"/>
</dbReference>
<dbReference type="CDD" id="cd00038">
    <property type="entry name" value="CAP_ED"/>
    <property type="match status" value="1"/>
</dbReference>
<comment type="caution">
    <text evidence="6">The sequence shown here is derived from an EMBL/GenBank/DDBJ whole genome shotgun (WGS) entry which is preliminary data.</text>
</comment>
<dbReference type="FunFam" id="1.10.10.10:FF:000028">
    <property type="entry name" value="Fumarate/nitrate reduction transcriptional regulator Fnr"/>
    <property type="match status" value="1"/>
</dbReference>
<organism evidence="6 7">
    <name type="scientific">Sulfuriferula multivorans</name>
    <dbReference type="NCBI Taxonomy" id="1559896"/>
    <lineage>
        <taxon>Bacteria</taxon>
        <taxon>Pseudomonadati</taxon>
        <taxon>Pseudomonadota</taxon>
        <taxon>Betaproteobacteria</taxon>
        <taxon>Nitrosomonadales</taxon>
        <taxon>Sulfuricellaceae</taxon>
        <taxon>Sulfuriferula</taxon>
    </lineage>
</organism>
<protein>
    <submittedName>
        <fullName evidence="6">Transcriptional regulator, Crp/Fnr family</fullName>
    </submittedName>
</protein>
<feature type="domain" description="HTH crp-type" evidence="5">
    <location>
        <begin position="136"/>
        <end position="209"/>
    </location>
</feature>
<dbReference type="GO" id="GO:0005829">
    <property type="term" value="C:cytosol"/>
    <property type="evidence" value="ECO:0007669"/>
    <property type="project" value="TreeGrafter"/>
</dbReference>
<dbReference type="SMART" id="SM00100">
    <property type="entry name" value="cNMP"/>
    <property type="match status" value="1"/>
</dbReference>
<dbReference type="PANTHER" id="PTHR24567:SF75">
    <property type="entry name" value="FUMARATE AND NITRATE REDUCTION REGULATORY PROTEIN"/>
    <property type="match status" value="1"/>
</dbReference>
<evidence type="ECO:0000256" key="1">
    <source>
        <dbReference type="ARBA" id="ARBA00023015"/>
    </source>
</evidence>
<keyword evidence="3" id="KW-0804">Transcription</keyword>
<dbReference type="Proteomes" id="UP000286806">
    <property type="component" value="Unassembled WGS sequence"/>
</dbReference>
<dbReference type="Pfam" id="PF00027">
    <property type="entry name" value="cNMP_binding"/>
    <property type="match status" value="1"/>
</dbReference>
<dbReference type="Gene3D" id="2.60.120.10">
    <property type="entry name" value="Jelly Rolls"/>
    <property type="match status" value="1"/>
</dbReference>
<dbReference type="PROSITE" id="PS50042">
    <property type="entry name" value="CNMP_BINDING_3"/>
    <property type="match status" value="1"/>
</dbReference>
<dbReference type="EMBL" id="BGOW01000015">
    <property type="protein sequence ID" value="GBL45878.1"/>
    <property type="molecule type" value="Genomic_DNA"/>
</dbReference>
<dbReference type="CDD" id="cd00092">
    <property type="entry name" value="HTH_CRP"/>
    <property type="match status" value="1"/>
</dbReference>
<sequence length="222" mass="25311">MCRLASNGEDANVTNTLVKRRFVLRRGEYLYRSGDTFHEIYAVRHGSIKTYIYSNDGRTQITGFHGRGEIIGLDALNGMRFASEAIVLETTNICEISFPHFLGLSRNIPDLQDHMLAIMSHAILRGQQMMLLLGKKNATERLATYLMSLSRHIDKNKSSHPAYKLTMSRRDIANYLGLTQETVCRILARFQEDGIIKIEGKYIYFVDMDRLANLTSESPTEQ</sequence>
<gene>
    <name evidence="6" type="ORF">SFMTTN_1689</name>
</gene>
<name>A0A401JDY4_9PROT</name>
<dbReference type="InterPro" id="IPR050397">
    <property type="entry name" value="Env_Response_Regulators"/>
</dbReference>
<evidence type="ECO:0000256" key="2">
    <source>
        <dbReference type="ARBA" id="ARBA00023125"/>
    </source>
</evidence>
<keyword evidence="1" id="KW-0805">Transcription regulation</keyword>
<dbReference type="PRINTS" id="PR00034">
    <property type="entry name" value="HTHCRP"/>
</dbReference>
<dbReference type="InterPro" id="IPR036390">
    <property type="entry name" value="WH_DNA-bd_sf"/>
</dbReference>
<dbReference type="InterPro" id="IPR036388">
    <property type="entry name" value="WH-like_DNA-bd_sf"/>
</dbReference>
<dbReference type="SMART" id="SM00419">
    <property type="entry name" value="HTH_CRP"/>
    <property type="match status" value="1"/>
</dbReference>
<dbReference type="InterPro" id="IPR014710">
    <property type="entry name" value="RmlC-like_jellyroll"/>
</dbReference>
<evidence type="ECO:0000256" key="3">
    <source>
        <dbReference type="ARBA" id="ARBA00023163"/>
    </source>
</evidence>
<evidence type="ECO:0000313" key="6">
    <source>
        <dbReference type="EMBL" id="GBL45878.1"/>
    </source>
</evidence>
<dbReference type="PROSITE" id="PS51063">
    <property type="entry name" value="HTH_CRP_2"/>
    <property type="match status" value="1"/>
</dbReference>
<reference evidence="6 7" key="1">
    <citation type="journal article" date="2019" name="Front. Microbiol.">
        <title>Genomes of Neutrophilic Sulfur-Oxidizing Chemolithoautotrophs Representing 9 Proteobacterial Species From 8 Genera.</title>
        <authorList>
            <person name="Watanabe T."/>
            <person name="Kojima H."/>
            <person name="Umezawa K."/>
            <person name="Hori C."/>
            <person name="Takasuka T.E."/>
            <person name="Kato Y."/>
            <person name="Fukui M."/>
        </authorList>
    </citation>
    <scope>NUCLEOTIDE SEQUENCE [LARGE SCALE GENOMIC DNA]</scope>
    <source>
        <strain evidence="6 7">TTN</strain>
    </source>
</reference>
<dbReference type="InterPro" id="IPR012318">
    <property type="entry name" value="HTH_CRP"/>
</dbReference>
<proteinExistence type="predicted"/>
<accession>A0A401JDY4</accession>
<dbReference type="AlphaFoldDB" id="A0A401JDY4"/>
<dbReference type="Gene3D" id="1.10.10.10">
    <property type="entry name" value="Winged helix-like DNA-binding domain superfamily/Winged helix DNA-binding domain"/>
    <property type="match status" value="1"/>
</dbReference>
<dbReference type="SUPFAM" id="SSF51206">
    <property type="entry name" value="cAMP-binding domain-like"/>
    <property type="match status" value="1"/>
</dbReference>
<dbReference type="GO" id="GO:0003700">
    <property type="term" value="F:DNA-binding transcription factor activity"/>
    <property type="evidence" value="ECO:0007669"/>
    <property type="project" value="TreeGrafter"/>
</dbReference>
<evidence type="ECO:0000259" key="4">
    <source>
        <dbReference type="PROSITE" id="PS50042"/>
    </source>
</evidence>
<evidence type="ECO:0000313" key="7">
    <source>
        <dbReference type="Proteomes" id="UP000286806"/>
    </source>
</evidence>
<evidence type="ECO:0000259" key="5">
    <source>
        <dbReference type="PROSITE" id="PS51063"/>
    </source>
</evidence>
<dbReference type="PANTHER" id="PTHR24567">
    <property type="entry name" value="CRP FAMILY TRANSCRIPTIONAL REGULATORY PROTEIN"/>
    <property type="match status" value="1"/>
</dbReference>
<dbReference type="InterPro" id="IPR000595">
    <property type="entry name" value="cNMP-bd_dom"/>
</dbReference>
<feature type="domain" description="Cyclic nucleotide-binding" evidence="4">
    <location>
        <begin position="1"/>
        <end position="76"/>
    </location>
</feature>
<dbReference type="SUPFAM" id="SSF46785">
    <property type="entry name" value="Winged helix' DNA-binding domain"/>
    <property type="match status" value="1"/>
</dbReference>
<dbReference type="Pfam" id="PF13545">
    <property type="entry name" value="HTH_Crp_2"/>
    <property type="match status" value="1"/>
</dbReference>
<keyword evidence="7" id="KW-1185">Reference proteome</keyword>